<reference evidence="12" key="1">
    <citation type="submission" date="2025-08" db="UniProtKB">
        <authorList>
            <consortium name="RefSeq"/>
        </authorList>
    </citation>
    <scope>IDENTIFICATION</scope>
</reference>
<dbReference type="PANTHER" id="PTHR46708">
    <property type="entry name" value="TENASCIN"/>
    <property type="match status" value="1"/>
</dbReference>
<feature type="domain" description="Fibronectin type-III" evidence="9">
    <location>
        <begin position="1154"/>
        <end position="1242"/>
    </location>
</feature>
<keyword evidence="6" id="KW-0677">Repeat</keyword>
<comment type="subcellular location">
    <subcellularLocation>
        <location evidence="1">Secreted</location>
        <location evidence="1">Extracellular space</location>
        <location evidence="1">Extracellular matrix</location>
    </subcellularLocation>
</comment>
<evidence type="ECO:0000256" key="1">
    <source>
        <dbReference type="ARBA" id="ARBA00004498"/>
    </source>
</evidence>
<gene>
    <name evidence="12" type="primary">LOC106599401</name>
</gene>
<organism evidence="11 12">
    <name type="scientific">Salmo salar</name>
    <name type="common">Atlantic salmon</name>
    <dbReference type="NCBI Taxonomy" id="8030"/>
    <lineage>
        <taxon>Eukaryota</taxon>
        <taxon>Metazoa</taxon>
        <taxon>Chordata</taxon>
        <taxon>Craniata</taxon>
        <taxon>Vertebrata</taxon>
        <taxon>Euteleostomi</taxon>
        <taxon>Actinopterygii</taxon>
        <taxon>Neopterygii</taxon>
        <taxon>Teleostei</taxon>
        <taxon>Protacanthopterygii</taxon>
        <taxon>Salmoniformes</taxon>
        <taxon>Salmonidae</taxon>
        <taxon>Salmoninae</taxon>
        <taxon>Salmo</taxon>
    </lineage>
</organism>
<dbReference type="InterPro" id="IPR036116">
    <property type="entry name" value="FN3_sf"/>
</dbReference>
<dbReference type="Gene3D" id="2.10.25.10">
    <property type="entry name" value="Laminin"/>
    <property type="match status" value="3"/>
</dbReference>
<dbReference type="PROSITE" id="PS00514">
    <property type="entry name" value="FIBRINOGEN_C_1"/>
    <property type="match status" value="1"/>
</dbReference>
<evidence type="ECO:0000256" key="8">
    <source>
        <dbReference type="SAM" id="SignalP"/>
    </source>
</evidence>
<evidence type="ECO:0000313" key="12">
    <source>
        <dbReference type="RefSeq" id="XP_045570617.1"/>
    </source>
</evidence>
<evidence type="ECO:0000256" key="7">
    <source>
        <dbReference type="ARBA" id="ARBA00023157"/>
    </source>
</evidence>
<dbReference type="PROSITE" id="PS50853">
    <property type="entry name" value="FN3"/>
    <property type="match status" value="10"/>
</dbReference>
<feature type="domain" description="Fibronectin type-III" evidence="9">
    <location>
        <begin position="624"/>
        <end position="713"/>
    </location>
</feature>
<feature type="domain" description="Fibronectin type-III" evidence="9">
    <location>
        <begin position="448"/>
        <end position="536"/>
    </location>
</feature>
<dbReference type="Pfam" id="PF00147">
    <property type="entry name" value="Fibrinogen_C"/>
    <property type="match status" value="1"/>
</dbReference>
<feature type="signal peptide" evidence="8">
    <location>
        <begin position="1"/>
        <end position="23"/>
    </location>
</feature>
<feature type="domain" description="Fibronectin type-III" evidence="9">
    <location>
        <begin position="976"/>
        <end position="1063"/>
    </location>
</feature>
<dbReference type="InterPro" id="IPR000742">
    <property type="entry name" value="EGF"/>
</dbReference>
<evidence type="ECO:0000313" key="11">
    <source>
        <dbReference type="Proteomes" id="UP001652741"/>
    </source>
</evidence>
<feature type="domain" description="Fibronectin type-III" evidence="9">
    <location>
        <begin position="890"/>
        <end position="975"/>
    </location>
</feature>
<dbReference type="PROSITE" id="PS01186">
    <property type="entry name" value="EGF_2"/>
    <property type="match status" value="1"/>
</dbReference>
<dbReference type="InterPro" id="IPR014716">
    <property type="entry name" value="Fibrinogen_a/b/g_C_1"/>
</dbReference>
<dbReference type="GeneID" id="106599401"/>
<dbReference type="CDD" id="cd00087">
    <property type="entry name" value="FReD"/>
    <property type="match status" value="1"/>
</dbReference>
<evidence type="ECO:0000256" key="4">
    <source>
        <dbReference type="ARBA" id="ARBA00022536"/>
    </source>
</evidence>
<dbReference type="InterPro" id="IPR003961">
    <property type="entry name" value="FN3_dom"/>
</dbReference>
<dbReference type="Pfam" id="PF00041">
    <property type="entry name" value="fn3"/>
    <property type="match status" value="11"/>
</dbReference>
<dbReference type="PROSITE" id="PS00022">
    <property type="entry name" value="EGF_1"/>
    <property type="match status" value="1"/>
</dbReference>
<keyword evidence="11" id="KW-1185">Reference proteome</keyword>
<dbReference type="InterPro" id="IPR036056">
    <property type="entry name" value="Fibrinogen-like_C"/>
</dbReference>
<dbReference type="InterPro" id="IPR050991">
    <property type="entry name" value="ECM_Regulatory_Proteins"/>
</dbReference>
<keyword evidence="5 8" id="KW-0732">Signal</keyword>
<sequence length="1472" mass="160251">MTTRLHWLSRALCLIGILCTVTTTYVTEDSPAPVEKGVTFSHIYKIDLAKSPDCKLALQTMPHLQDQGLGLQELEGGPTLEGDKDIVFRHQINLKTPKCDCDESEGFKSLLYRVNGLEEEVEHLKSQCSQGCCGGKGGGAGGVDTSCSGHGTYQHDTCSCQCNPGWEGPDCSISTCPDECNDHGRCVDGKCVCLAGYMGSDCSQLMCPGNCNDKGYCMDGKCVCFSHFTGEDCSVQKCSPDCVHGTCVNGMCICDEGFFGDDCSAVFGPNGLHLVRVTDVSLLVEWQAVRAAEYYVLTWHPEGNDAELERVTVPNTETSYLITGLRPGVTYIVQVYAVIKEIQSEGDRIEATTVVSGIDGIRVLGQTEDSIQVDWQNPAAPLDHFRLTHANPDGQEEEQIVPMSAEARTTNTIVGLQPGTEYLITVQGIKGTIEGKASFVTGVTDLDTPTNLLTKEVTEDTATVEWQKVQAEIDGYVISYSSADGSSGEIPVGADSSSYRLTGLTPGVIYTVYIWAVKGSRVSRKSSTEAETALDAPANLLTREVTEDTTTVTWDKVQAEIDGYVISYSSADGSSGEIPVGADSSSYRLTGLRPGVIYTVYIWAVKGSRVSRKSSTPAETDLDAPTNLLTREVTEDTADVSWDRPLADIDGYMISYSSAEGSSGEIPVGADSSSYRLTGLRPGVIYTVYIWAVKGSRVSRKSSTPAETDLDAPTNLLTREVTEDTADVLWDRPLADIDGYMISYSSAEGSSGEIPVGADSSSYRLTGLRPGVIYTVYIWAVKGSRVSRKSSTPAETDLDAPTNLLTREVTEDTADVSWDRPLADIDGYMISYSSADGSSGEIPVGADSSSYRLTGLRPGVIYTVYIWAVKGSRVSRKSSTPAETDLDAPTNLLTREVTEDTADVSWDRPLADIDGYMISYSSAEGSSGEIPVGADSSSYRLTGLRPGVIYTAYIWAVKGSRVSRKSSTPAETDLDAPTNLLTREVTEDTADVSWDRPLADIDGYMISYSSAEGSSGEIPVGADSSSYRLTGLRPGVIYTAYIWAVKGSRVSRKSSTPAETDLDAPTNLLTREVTEDTADVSWDRPLADIDGYMISYSSADGSSGEIPVGADSSSYRLTGLRPGVIYTVYIWAVKGSRVSRKSSTPAETEIDSPKNLKASDVKLDAATLTWNAPLARIDGYILTFRAEDGTLKTLEKKLRAGESRFAMSGLEMGKNYIVTLLAYRGAKRSRVIETTFKTVGLLYPFPMDCTQIKTNGNMASGIYTIYINSDRTKPMEVYCDMDTDGGGWVVLQRRNNGQMDFMKRWRQYMAGFGNMTDEFWLGLDNIYELTNTPTQYELRVDLGVGSEKAYAVYDNFKIAPAKQKFKLTIGKYRGTAGDAMNYHQGRPFSTFDNDNDIALGNCAFTHRGAWWYKNCHLANLNGKFGDNRHSMGVNWEPWKGHLMSLDFTEMKIRPVGAARKRRSLSSRTAPRK</sequence>
<dbReference type="CDD" id="cd00063">
    <property type="entry name" value="FN3"/>
    <property type="match status" value="11"/>
</dbReference>
<dbReference type="RefSeq" id="XP_045570617.1">
    <property type="nucleotide sequence ID" value="XM_045714661.1"/>
</dbReference>
<dbReference type="PROSITE" id="PS51406">
    <property type="entry name" value="FIBRINOGEN_C_2"/>
    <property type="match status" value="1"/>
</dbReference>
<evidence type="ECO:0000256" key="3">
    <source>
        <dbReference type="ARBA" id="ARBA00022530"/>
    </source>
</evidence>
<dbReference type="PANTHER" id="PTHR46708:SF12">
    <property type="entry name" value="TENASCIN N"/>
    <property type="match status" value="1"/>
</dbReference>
<evidence type="ECO:0000256" key="6">
    <source>
        <dbReference type="ARBA" id="ARBA00022737"/>
    </source>
</evidence>
<dbReference type="SMART" id="SM00060">
    <property type="entry name" value="FN3"/>
    <property type="match status" value="11"/>
</dbReference>
<keyword evidence="3" id="KW-0272">Extracellular matrix</keyword>
<feature type="domain" description="Fibrinogen C-terminal" evidence="10">
    <location>
        <begin position="1240"/>
        <end position="1456"/>
    </location>
</feature>
<dbReference type="SMART" id="SM00181">
    <property type="entry name" value="EGF"/>
    <property type="match status" value="3"/>
</dbReference>
<feature type="domain" description="Fibronectin type-III" evidence="9">
    <location>
        <begin position="268"/>
        <end position="359"/>
    </location>
</feature>
<dbReference type="InterPro" id="IPR020837">
    <property type="entry name" value="Fibrinogen_CS"/>
</dbReference>
<dbReference type="SUPFAM" id="SSF49265">
    <property type="entry name" value="Fibronectin type III"/>
    <property type="match status" value="7"/>
</dbReference>
<keyword evidence="3" id="KW-0964">Secreted</keyword>
<evidence type="ECO:0000256" key="2">
    <source>
        <dbReference type="ARBA" id="ARBA00008673"/>
    </source>
</evidence>
<feature type="domain" description="Fibronectin type-III" evidence="9">
    <location>
        <begin position="800"/>
        <end position="889"/>
    </location>
</feature>
<keyword evidence="7" id="KW-1015">Disulfide bond</keyword>
<evidence type="ECO:0000256" key="5">
    <source>
        <dbReference type="ARBA" id="ARBA00022729"/>
    </source>
</evidence>
<dbReference type="SUPFAM" id="SSF56496">
    <property type="entry name" value="Fibrinogen C-terminal domain-like"/>
    <property type="match status" value="1"/>
</dbReference>
<proteinExistence type="inferred from homology"/>
<dbReference type="Gene3D" id="3.90.215.10">
    <property type="entry name" value="Gamma Fibrinogen, chain A, domain 1"/>
    <property type="match status" value="1"/>
</dbReference>
<name>A0ABM3EHT2_SALSA</name>
<evidence type="ECO:0000259" key="10">
    <source>
        <dbReference type="PROSITE" id="PS51406"/>
    </source>
</evidence>
<keyword evidence="4" id="KW-0245">EGF-like domain</keyword>
<comment type="similarity">
    <text evidence="2">Belongs to the tenascin family.</text>
</comment>
<protein>
    <submittedName>
        <fullName evidence="12">Tenascin-N isoform X1</fullName>
    </submittedName>
</protein>
<dbReference type="CDD" id="cd00055">
    <property type="entry name" value="EGF_Lam"/>
    <property type="match status" value="1"/>
</dbReference>
<feature type="domain" description="Fibronectin type-III" evidence="9">
    <location>
        <begin position="714"/>
        <end position="799"/>
    </location>
</feature>
<accession>A0ABM3EHT2</accession>
<dbReference type="Pfam" id="PF25024">
    <property type="entry name" value="EGF_TEN"/>
    <property type="match status" value="1"/>
</dbReference>
<evidence type="ECO:0000259" key="9">
    <source>
        <dbReference type="PROSITE" id="PS50853"/>
    </source>
</evidence>
<dbReference type="InterPro" id="IPR013783">
    <property type="entry name" value="Ig-like_fold"/>
</dbReference>
<dbReference type="NCBIfam" id="NF040941">
    <property type="entry name" value="GGGWT_bact"/>
    <property type="match status" value="1"/>
</dbReference>
<dbReference type="InterPro" id="IPR002049">
    <property type="entry name" value="LE_dom"/>
</dbReference>
<dbReference type="Gene3D" id="2.60.40.10">
    <property type="entry name" value="Immunoglobulins"/>
    <property type="match status" value="11"/>
</dbReference>
<dbReference type="InterPro" id="IPR002181">
    <property type="entry name" value="Fibrinogen_a/b/g_C_dom"/>
</dbReference>
<feature type="domain" description="Fibronectin type-III" evidence="9">
    <location>
        <begin position="1064"/>
        <end position="1153"/>
    </location>
</feature>
<dbReference type="SMART" id="SM00186">
    <property type="entry name" value="FBG"/>
    <property type="match status" value="1"/>
</dbReference>
<feature type="chain" id="PRO_5047158433" evidence="8">
    <location>
        <begin position="24"/>
        <end position="1472"/>
    </location>
</feature>
<dbReference type="Proteomes" id="UP001652741">
    <property type="component" value="Chromosome ssa03"/>
</dbReference>
<feature type="domain" description="Fibronectin type-III" evidence="9">
    <location>
        <begin position="537"/>
        <end position="623"/>
    </location>
</feature>